<reference evidence="9 12" key="1">
    <citation type="journal article" date="2011" name="Nature">
        <title>The Medicago genome provides insight into the evolution of rhizobial symbioses.</title>
        <authorList>
            <person name="Young N.D."/>
            <person name="Debelle F."/>
            <person name="Oldroyd G.E."/>
            <person name="Geurts R."/>
            <person name="Cannon S.B."/>
            <person name="Udvardi M.K."/>
            <person name="Benedito V.A."/>
            <person name="Mayer K.F."/>
            <person name="Gouzy J."/>
            <person name="Schoof H."/>
            <person name="Van de Peer Y."/>
            <person name="Proost S."/>
            <person name="Cook D.R."/>
            <person name="Meyers B.C."/>
            <person name="Spannagl M."/>
            <person name="Cheung F."/>
            <person name="De Mita S."/>
            <person name="Krishnakumar V."/>
            <person name="Gundlach H."/>
            <person name="Zhou S."/>
            <person name="Mudge J."/>
            <person name="Bharti A.K."/>
            <person name="Murray J.D."/>
            <person name="Naoumkina M.A."/>
            <person name="Rosen B."/>
            <person name="Silverstein K.A."/>
            <person name="Tang H."/>
            <person name="Rombauts S."/>
            <person name="Zhao P.X."/>
            <person name="Zhou P."/>
            <person name="Barbe V."/>
            <person name="Bardou P."/>
            <person name="Bechner M."/>
            <person name="Bellec A."/>
            <person name="Berger A."/>
            <person name="Berges H."/>
            <person name="Bidwell S."/>
            <person name="Bisseling T."/>
            <person name="Choisne N."/>
            <person name="Couloux A."/>
            <person name="Denny R."/>
            <person name="Deshpande S."/>
            <person name="Dai X."/>
            <person name="Doyle J.J."/>
            <person name="Dudez A.M."/>
            <person name="Farmer A.D."/>
            <person name="Fouteau S."/>
            <person name="Franken C."/>
            <person name="Gibelin C."/>
            <person name="Gish J."/>
            <person name="Goldstein S."/>
            <person name="Gonzalez A.J."/>
            <person name="Green P.J."/>
            <person name="Hallab A."/>
            <person name="Hartog M."/>
            <person name="Hua A."/>
            <person name="Humphray S.J."/>
            <person name="Jeong D.H."/>
            <person name="Jing Y."/>
            <person name="Jocker A."/>
            <person name="Kenton S.M."/>
            <person name="Kim D.J."/>
            <person name="Klee K."/>
            <person name="Lai H."/>
            <person name="Lang C."/>
            <person name="Lin S."/>
            <person name="Macmil S.L."/>
            <person name="Magdelenat G."/>
            <person name="Matthews L."/>
            <person name="McCorrison J."/>
            <person name="Monaghan E.L."/>
            <person name="Mun J.H."/>
            <person name="Najar F.Z."/>
            <person name="Nicholson C."/>
            <person name="Noirot C."/>
            <person name="O'Bleness M."/>
            <person name="Paule C.R."/>
            <person name="Poulain J."/>
            <person name="Prion F."/>
            <person name="Qin B."/>
            <person name="Qu C."/>
            <person name="Retzel E.F."/>
            <person name="Riddle C."/>
            <person name="Sallet E."/>
            <person name="Samain S."/>
            <person name="Samson N."/>
            <person name="Sanders I."/>
            <person name="Saurat O."/>
            <person name="Scarpelli C."/>
            <person name="Schiex T."/>
            <person name="Segurens B."/>
            <person name="Severin A.J."/>
            <person name="Sherrier D.J."/>
            <person name="Shi R."/>
            <person name="Sims S."/>
            <person name="Singer S.R."/>
            <person name="Sinharoy S."/>
            <person name="Sterck L."/>
            <person name="Viollet A."/>
            <person name="Wang B.B."/>
            <person name="Wang K."/>
            <person name="Wang M."/>
            <person name="Wang X."/>
            <person name="Warfsmann J."/>
            <person name="Weissenbach J."/>
            <person name="White D.D."/>
            <person name="White J.D."/>
            <person name="Wiley G.B."/>
            <person name="Wincker P."/>
            <person name="Xing Y."/>
            <person name="Yang L."/>
            <person name="Yao Z."/>
            <person name="Ying F."/>
            <person name="Zhai J."/>
            <person name="Zhou L."/>
            <person name="Zuber A."/>
            <person name="Denarie J."/>
            <person name="Dixon R.A."/>
            <person name="May G.D."/>
            <person name="Schwartz D.C."/>
            <person name="Rogers J."/>
            <person name="Quetier F."/>
            <person name="Town C.D."/>
            <person name="Roe B.A."/>
        </authorList>
    </citation>
    <scope>NUCLEOTIDE SEQUENCE [LARGE SCALE GENOMIC DNA]</scope>
    <source>
        <strain evidence="9">A17</strain>
        <strain evidence="11 12">cv. Jemalong A17</strain>
    </source>
</reference>
<keyword evidence="2 7" id="KW-0436">Ligase</keyword>
<accession>G7KAL0</accession>
<evidence type="ECO:0000256" key="7">
    <source>
        <dbReference type="RuleBase" id="RU369030"/>
    </source>
</evidence>
<comment type="function">
    <text evidence="7">Catalyzes the conversion of long-chain fatty acids to their active form acyl-CoAs for both synthesis of cellular lipids, and degradation via beta-oxidation.</text>
</comment>
<feature type="domain" description="AMP-dependent synthetase/ligase" evidence="8">
    <location>
        <begin position="53"/>
        <end position="482"/>
    </location>
</feature>
<evidence type="ECO:0000256" key="3">
    <source>
        <dbReference type="ARBA" id="ARBA00022741"/>
    </source>
</evidence>
<dbReference type="Gramene" id="rna28434">
    <property type="protein sequence ID" value="RHN53519.1"/>
    <property type="gene ID" value="gene28434"/>
</dbReference>
<comment type="pathway">
    <text evidence="7">Lipid metabolism; fatty acid metabolism.</text>
</comment>
<dbReference type="GO" id="GO:0005524">
    <property type="term" value="F:ATP binding"/>
    <property type="evidence" value="ECO:0007669"/>
    <property type="project" value="UniProtKB-KW"/>
</dbReference>
<dbReference type="STRING" id="3880.G7KAL0"/>
<reference evidence="9 12" key="2">
    <citation type="journal article" date="2014" name="BMC Genomics">
        <title>An improved genome release (version Mt4.0) for the model legume Medicago truncatula.</title>
        <authorList>
            <person name="Tang H."/>
            <person name="Krishnakumar V."/>
            <person name="Bidwell S."/>
            <person name="Rosen B."/>
            <person name="Chan A."/>
            <person name="Zhou S."/>
            <person name="Gentzbittel L."/>
            <person name="Childs K.L."/>
            <person name="Yandell M."/>
            <person name="Gundlach H."/>
            <person name="Mayer K.F."/>
            <person name="Schwartz D.C."/>
            <person name="Town C.D."/>
        </authorList>
    </citation>
    <scope>GENOME REANNOTATION</scope>
    <source>
        <strain evidence="11 12">cv. Jemalong A17</strain>
    </source>
</reference>
<dbReference type="SUPFAM" id="SSF56801">
    <property type="entry name" value="Acetyl-CoA synthetase-like"/>
    <property type="match status" value="1"/>
</dbReference>
<dbReference type="AlphaFoldDB" id="G7KAL0"/>
<evidence type="ECO:0000256" key="6">
    <source>
        <dbReference type="ARBA" id="ARBA00026121"/>
    </source>
</evidence>
<dbReference type="InterPro" id="IPR000873">
    <property type="entry name" value="AMP-dep_synth/lig_dom"/>
</dbReference>
<dbReference type="EMBL" id="PSQE01000005">
    <property type="protein sequence ID" value="RHN53519.1"/>
    <property type="molecule type" value="Genomic_DNA"/>
</dbReference>
<name>G7KAL0_MEDTR</name>
<dbReference type="GO" id="GO:0005783">
    <property type="term" value="C:endoplasmic reticulum"/>
    <property type="evidence" value="ECO:0000318"/>
    <property type="project" value="GO_Central"/>
</dbReference>
<protein>
    <recommendedName>
        <fullName evidence="6 7">Long-chain-fatty-acid--CoA ligase</fullName>
        <ecNumber evidence="6 7">6.2.1.3</ecNumber>
    </recommendedName>
</protein>
<evidence type="ECO:0000256" key="2">
    <source>
        <dbReference type="ARBA" id="ARBA00022598"/>
    </source>
</evidence>
<sequence length="662" mass="73959">MAQKRFIIEVEKAKEATEDKPSRGPAYRSIFAKDGFPPPILGLDSCWDVFRLSVEKYPNNPMLGSREIVDGKHGKYKWQTYKEVYDMVIKVGNSIRSCGYGEGVKCGIYGANSAEWIMSMEACNAHGLHCVPLYDTLGSGAIEFIICHAEVSIAFAEEKKIPELLKTFPNATKYLKTIVSFGKVTPEQKQEVEKFGRAIYSWTEFLQLGESQSFDLPVKKRSDICTIMYTSGTTGDPKGVLISNRSIITLLAGVKRLLENVNDKLTEKDVYLSYLPLAHTFDRVIEETFIWHGGSIGFWCGDVKLLIEDLGELKPTFFCAVPRVLDRVYSGLTQKIISGGFLKKALFNFAYSYKLNNMKKGQNHAVASPLLDKIVFDKVKQGLGGSVRLILSGAAPLSLHVESYLRVVSCAHVLQGYGLTETCAGTFVSLPNELDMLGTVGPPVPNVDACLESVPEMGYDALASTPRGEICVKGDTLFSGYYKREDLTKEVLVEGWFHTGDIGEWQPNGSMKIIDRKKNIFKLSQGEYVAVENLENIYSQVPSVESIWVYGNSFEAFLVTVVTPSKPALEHWAEENGISMDFNSLCGDSRAKSYILEELSKIGKEKKLKGFEFIKAVHLDPVPFDMERDLITPTYKKKRPQLLKYYQNVIDDMYKSGNKPLA</sequence>
<proteinExistence type="inferred from homology"/>
<keyword evidence="7" id="KW-0443">Lipid metabolism</keyword>
<dbReference type="PANTHER" id="PTHR43272:SF3">
    <property type="entry name" value="LONG CHAIN ACYL-COA SYNTHETASE 4"/>
    <property type="match status" value="1"/>
</dbReference>
<comment type="similarity">
    <text evidence="1 7">Belongs to the ATP-dependent AMP-binding enzyme family.</text>
</comment>
<keyword evidence="3 7" id="KW-0547">Nucleotide-binding</keyword>
<dbReference type="Proteomes" id="UP000265566">
    <property type="component" value="Chromosome 5"/>
</dbReference>
<evidence type="ECO:0000313" key="12">
    <source>
        <dbReference type="Proteomes" id="UP000002051"/>
    </source>
</evidence>
<evidence type="ECO:0000313" key="13">
    <source>
        <dbReference type="Proteomes" id="UP000265566"/>
    </source>
</evidence>
<comment type="catalytic activity">
    <reaction evidence="7">
        <text>a long-chain fatty acid + ATP + CoA = a long-chain fatty acyl-CoA + AMP + diphosphate</text>
        <dbReference type="Rhea" id="RHEA:15421"/>
        <dbReference type="ChEBI" id="CHEBI:30616"/>
        <dbReference type="ChEBI" id="CHEBI:33019"/>
        <dbReference type="ChEBI" id="CHEBI:57287"/>
        <dbReference type="ChEBI" id="CHEBI:57560"/>
        <dbReference type="ChEBI" id="CHEBI:83139"/>
        <dbReference type="ChEBI" id="CHEBI:456215"/>
        <dbReference type="EC" id="6.2.1.3"/>
    </reaction>
</comment>
<keyword evidence="4 7" id="KW-0276">Fatty acid metabolism</keyword>
<reference evidence="10" key="5">
    <citation type="journal article" date="2018" name="Nat. Plants">
        <title>Whole-genome landscape of Medicago truncatula symbiotic genes.</title>
        <authorList>
            <person name="Pecrix Y."/>
            <person name="Gamas P."/>
            <person name="Carrere S."/>
        </authorList>
    </citation>
    <scope>NUCLEOTIDE SEQUENCE</scope>
    <source>
        <tissue evidence="10">Leaves</tissue>
    </source>
</reference>
<gene>
    <name evidence="11" type="primary">11437197</name>
    <name evidence="9" type="ordered locus">MTR_5g009360</name>
    <name evidence="10" type="ORF">MtrunA17_Chr5g0396711</name>
</gene>
<dbReference type="PaxDb" id="3880-AES93956"/>
<evidence type="ECO:0000313" key="10">
    <source>
        <dbReference type="EMBL" id="RHN53519.1"/>
    </source>
</evidence>
<evidence type="ECO:0000256" key="5">
    <source>
        <dbReference type="ARBA" id="ARBA00022840"/>
    </source>
</evidence>
<dbReference type="EMBL" id="CM001221">
    <property type="protein sequence ID" value="AES93956.1"/>
    <property type="molecule type" value="Genomic_DNA"/>
</dbReference>
<reference evidence="13" key="4">
    <citation type="journal article" date="2018" name="Nat. Plants">
        <title>Whole-genome landscape of Medicago truncatula symbiotic genes.</title>
        <authorList>
            <person name="Pecrix Y."/>
            <person name="Staton S.E."/>
            <person name="Sallet E."/>
            <person name="Lelandais-Briere C."/>
            <person name="Moreau S."/>
            <person name="Carrere S."/>
            <person name="Blein T."/>
            <person name="Jardinaud M.F."/>
            <person name="Latrasse D."/>
            <person name="Zouine M."/>
            <person name="Zahm M."/>
            <person name="Kreplak J."/>
            <person name="Mayjonade B."/>
            <person name="Satge C."/>
            <person name="Perez M."/>
            <person name="Cauet S."/>
            <person name="Marande W."/>
            <person name="Chantry-Darmon C."/>
            <person name="Lopez-Roques C."/>
            <person name="Bouchez O."/>
            <person name="Berard A."/>
            <person name="Debelle F."/>
            <person name="Munos S."/>
            <person name="Bendahmane A."/>
            <person name="Berges H."/>
            <person name="Niebel A."/>
            <person name="Buitink J."/>
            <person name="Frugier F."/>
            <person name="Benhamed M."/>
            <person name="Crespi M."/>
            <person name="Gouzy J."/>
            <person name="Gamas P."/>
        </authorList>
    </citation>
    <scope>NUCLEOTIDE SEQUENCE [LARGE SCALE GENOMIC DNA]</scope>
    <source>
        <strain evidence="13">cv. Jemalong A17</strain>
    </source>
</reference>
<dbReference type="UniPathway" id="UPA00199"/>
<dbReference type="GO" id="GO:0004467">
    <property type="term" value="F:long-chain fatty acid-CoA ligase activity"/>
    <property type="evidence" value="ECO:0000318"/>
    <property type="project" value="GO_Central"/>
</dbReference>
<dbReference type="CDD" id="cd05927">
    <property type="entry name" value="LC-FACS_euk"/>
    <property type="match status" value="1"/>
</dbReference>
<evidence type="ECO:0000313" key="11">
    <source>
        <dbReference type="EnsemblPlants" id="AES93956"/>
    </source>
</evidence>
<evidence type="ECO:0000313" key="9">
    <source>
        <dbReference type="EMBL" id="AES93956.1"/>
    </source>
</evidence>
<dbReference type="EC" id="6.2.1.3" evidence="6 7"/>
<dbReference type="EnsemblPlants" id="AES93956">
    <property type="protein sequence ID" value="AES93956"/>
    <property type="gene ID" value="MTR_5g009360"/>
</dbReference>
<dbReference type="InterPro" id="IPR042099">
    <property type="entry name" value="ANL_N_sf"/>
</dbReference>
<organism evidence="9 12">
    <name type="scientific">Medicago truncatula</name>
    <name type="common">Barrel medic</name>
    <name type="synonym">Medicago tribuloides</name>
    <dbReference type="NCBI Taxonomy" id="3880"/>
    <lineage>
        <taxon>Eukaryota</taxon>
        <taxon>Viridiplantae</taxon>
        <taxon>Streptophyta</taxon>
        <taxon>Embryophyta</taxon>
        <taxon>Tracheophyta</taxon>
        <taxon>Spermatophyta</taxon>
        <taxon>Magnoliopsida</taxon>
        <taxon>eudicotyledons</taxon>
        <taxon>Gunneridae</taxon>
        <taxon>Pentapetalae</taxon>
        <taxon>rosids</taxon>
        <taxon>fabids</taxon>
        <taxon>Fabales</taxon>
        <taxon>Fabaceae</taxon>
        <taxon>Papilionoideae</taxon>
        <taxon>50 kb inversion clade</taxon>
        <taxon>NPAAA clade</taxon>
        <taxon>Hologalegina</taxon>
        <taxon>IRL clade</taxon>
        <taxon>Trifolieae</taxon>
        <taxon>Medicago</taxon>
    </lineage>
</organism>
<keyword evidence="10" id="KW-0808">Transferase</keyword>
<keyword evidence="5 7" id="KW-0067">ATP-binding</keyword>
<dbReference type="InterPro" id="IPR020845">
    <property type="entry name" value="AMP-binding_CS"/>
</dbReference>
<dbReference type="KEGG" id="mtr:11437197"/>
<dbReference type="PANTHER" id="PTHR43272">
    <property type="entry name" value="LONG-CHAIN-FATTY-ACID--COA LIGASE"/>
    <property type="match status" value="1"/>
</dbReference>
<evidence type="ECO:0000256" key="4">
    <source>
        <dbReference type="ARBA" id="ARBA00022832"/>
    </source>
</evidence>
<dbReference type="Pfam" id="PF00501">
    <property type="entry name" value="AMP-binding"/>
    <property type="match status" value="1"/>
</dbReference>
<dbReference type="PROSITE" id="PS00455">
    <property type="entry name" value="AMP_BINDING"/>
    <property type="match status" value="1"/>
</dbReference>
<dbReference type="OMA" id="QTQVSIC"/>
<evidence type="ECO:0000256" key="1">
    <source>
        <dbReference type="ARBA" id="ARBA00006432"/>
    </source>
</evidence>
<dbReference type="GO" id="GO:0016740">
    <property type="term" value="F:transferase activity"/>
    <property type="evidence" value="ECO:0007669"/>
    <property type="project" value="UniProtKB-KW"/>
</dbReference>
<dbReference type="Proteomes" id="UP000002051">
    <property type="component" value="Chromosome 5"/>
</dbReference>
<dbReference type="InterPro" id="IPR045311">
    <property type="entry name" value="LC-FACS_euk"/>
</dbReference>
<dbReference type="GO" id="GO:0016020">
    <property type="term" value="C:membrane"/>
    <property type="evidence" value="ECO:0000318"/>
    <property type="project" value="GO_Central"/>
</dbReference>
<dbReference type="Gene3D" id="3.40.50.12780">
    <property type="entry name" value="N-terminal domain of ligase-like"/>
    <property type="match status" value="1"/>
</dbReference>
<evidence type="ECO:0000259" key="8">
    <source>
        <dbReference type="Pfam" id="PF00501"/>
    </source>
</evidence>
<keyword evidence="12" id="KW-1185">Reference proteome</keyword>
<dbReference type="eggNOG" id="KOG1256">
    <property type="taxonomic scope" value="Eukaryota"/>
</dbReference>
<reference evidence="11" key="3">
    <citation type="submission" date="2015-04" db="UniProtKB">
        <authorList>
            <consortium name="EnsemblPlants"/>
        </authorList>
    </citation>
    <scope>IDENTIFICATION</scope>
    <source>
        <strain evidence="11">cv. Jemalong A17</strain>
    </source>
</reference>